<accession>A0A160FIZ5</accession>
<dbReference type="KEGG" id="buz:AYM40_07485"/>
<keyword evidence="2" id="KW-1185">Reference proteome</keyword>
<gene>
    <name evidence="1" type="ORF">AYM40_07485</name>
</gene>
<organism evidence="1 2">
    <name type="scientific">Paraburkholderia phytofirmans OLGA172</name>
    <dbReference type="NCBI Taxonomy" id="1417228"/>
    <lineage>
        <taxon>Bacteria</taxon>
        <taxon>Pseudomonadati</taxon>
        <taxon>Pseudomonadota</taxon>
        <taxon>Betaproteobacteria</taxon>
        <taxon>Burkholderiales</taxon>
        <taxon>Burkholderiaceae</taxon>
        <taxon>Paraburkholderia</taxon>
    </lineage>
</organism>
<dbReference type="Proteomes" id="UP000076852">
    <property type="component" value="Chromosome 1"/>
</dbReference>
<reference evidence="1 2" key="1">
    <citation type="journal article" date="2016" name="Gene">
        <title>PacBio SMRT assembly of a complex multi-replicon genome reveals chlorocatechol degradative operon in a region of genome plasticity.</title>
        <authorList>
            <person name="Ricker N."/>
            <person name="Shen S.Y."/>
            <person name="Goordial J."/>
            <person name="Jin S."/>
            <person name="Fulthorpe R.R."/>
        </authorList>
    </citation>
    <scope>NUCLEOTIDE SEQUENCE [LARGE SCALE GENOMIC DNA]</scope>
    <source>
        <strain evidence="1 2">OLGA172</strain>
    </source>
</reference>
<proteinExistence type="predicted"/>
<name>A0A160FIZ5_9BURK</name>
<sequence>MNASLCDSFLVFRQTGWAAVLYPALLQPVLPLRAPMKFADPRLILTASSKLERVFRFGESWSYLACHHTRLLRNLSTFTLCQTLIF</sequence>
<protein>
    <submittedName>
        <fullName evidence="1">Uncharacterized protein</fullName>
    </submittedName>
</protein>
<evidence type="ECO:0000313" key="1">
    <source>
        <dbReference type="EMBL" id="ANB72222.1"/>
    </source>
</evidence>
<dbReference type="AlphaFoldDB" id="A0A160FIZ5"/>
<evidence type="ECO:0000313" key="2">
    <source>
        <dbReference type="Proteomes" id="UP000076852"/>
    </source>
</evidence>
<dbReference type="EMBL" id="CP014578">
    <property type="protein sequence ID" value="ANB72222.1"/>
    <property type="molecule type" value="Genomic_DNA"/>
</dbReference>